<gene>
    <name evidence="1" type="ORF">BJ322DRAFT_1111671</name>
</gene>
<comment type="caution">
    <text evidence="1">The sequence shown here is derived from an EMBL/GenBank/DDBJ whole genome shotgun (WGS) entry which is preliminary data.</text>
</comment>
<sequence>MNSSRPIGPVGVRCGLAGSSPKNLLTTNRGTLKRVKQKNFARSQSSSPLDKRTERTFLRRSNGGLLDGGAPVRLNVSLDLDPTAKTETSAEEKTLVFGRRRRSRRQKKESVTTEKETLSKVGYFPMKLEPSIKRLMKMHLRELDDDDLVMFVVKCLTDHEVLQKLVESLEPRP</sequence>
<reference evidence="1" key="2">
    <citation type="submission" date="2020-11" db="EMBL/GenBank/DDBJ databases">
        <authorList>
            <consortium name="DOE Joint Genome Institute"/>
            <person name="Kuo A."/>
            <person name="Miyauchi S."/>
            <person name="Kiss E."/>
            <person name="Drula E."/>
            <person name="Kohler A."/>
            <person name="Sanchez-Garcia M."/>
            <person name="Andreopoulos B."/>
            <person name="Barry K.W."/>
            <person name="Bonito G."/>
            <person name="Buee M."/>
            <person name="Carver A."/>
            <person name="Chen C."/>
            <person name="Cichocki N."/>
            <person name="Clum A."/>
            <person name="Culley D."/>
            <person name="Crous P.W."/>
            <person name="Fauchery L."/>
            <person name="Girlanda M."/>
            <person name="Hayes R."/>
            <person name="Keri Z."/>
            <person name="Labutti K."/>
            <person name="Lipzen A."/>
            <person name="Lombard V."/>
            <person name="Magnuson J."/>
            <person name="Maillard F."/>
            <person name="Morin E."/>
            <person name="Murat C."/>
            <person name="Nolan M."/>
            <person name="Ohm R."/>
            <person name="Pangilinan J."/>
            <person name="Pereira M."/>
            <person name="Perotto S."/>
            <person name="Peter M."/>
            <person name="Riley R."/>
            <person name="Sitrit Y."/>
            <person name="Stielow B."/>
            <person name="Szollosi G."/>
            <person name="Zifcakova L."/>
            <person name="Stursova M."/>
            <person name="Spatafora J.W."/>
            <person name="Tedersoo L."/>
            <person name="Vaario L.-M."/>
            <person name="Yamada A."/>
            <person name="Yan M."/>
            <person name="Wang P."/>
            <person name="Xu J."/>
            <person name="Bruns T."/>
            <person name="Baldrian P."/>
            <person name="Vilgalys R."/>
            <person name="Henrissat B."/>
            <person name="Grigoriev I.V."/>
            <person name="Hibbett D."/>
            <person name="Nagy L.G."/>
            <person name="Martin F.M."/>
        </authorList>
    </citation>
    <scope>NUCLEOTIDE SEQUENCE</scope>
    <source>
        <strain evidence="1">UH-Tt-Lm1</strain>
    </source>
</reference>
<name>A0A9P6H8H4_9AGAM</name>
<protein>
    <submittedName>
        <fullName evidence="1">Uncharacterized protein</fullName>
    </submittedName>
</protein>
<keyword evidence="2" id="KW-1185">Reference proteome</keyword>
<organism evidence="1 2">
    <name type="scientific">Thelephora terrestris</name>
    <dbReference type="NCBI Taxonomy" id="56493"/>
    <lineage>
        <taxon>Eukaryota</taxon>
        <taxon>Fungi</taxon>
        <taxon>Dikarya</taxon>
        <taxon>Basidiomycota</taxon>
        <taxon>Agaricomycotina</taxon>
        <taxon>Agaricomycetes</taxon>
        <taxon>Thelephorales</taxon>
        <taxon>Thelephoraceae</taxon>
        <taxon>Thelephora</taxon>
    </lineage>
</organism>
<reference evidence="1" key="1">
    <citation type="journal article" date="2020" name="Nat. Commun.">
        <title>Large-scale genome sequencing of mycorrhizal fungi provides insights into the early evolution of symbiotic traits.</title>
        <authorList>
            <person name="Miyauchi S."/>
            <person name="Kiss E."/>
            <person name="Kuo A."/>
            <person name="Drula E."/>
            <person name="Kohler A."/>
            <person name="Sanchez-Garcia M."/>
            <person name="Morin E."/>
            <person name="Andreopoulos B."/>
            <person name="Barry K.W."/>
            <person name="Bonito G."/>
            <person name="Buee M."/>
            <person name="Carver A."/>
            <person name="Chen C."/>
            <person name="Cichocki N."/>
            <person name="Clum A."/>
            <person name="Culley D."/>
            <person name="Crous P.W."/>
            <person name="Fauchery L."/>
            <person name="Girlanda M."/>
            <person name="Hayes R.D."/>
            <person name="Keri Z."/>
            <person name="LaButti K."/>
            <person name="Lipzen A."/>
            <person name="Lombard V."/>
            <person name="Magnuson J."/>
            <person name="Maillard F."/>
            <person name="Murat C."/>
            <person name="Nolan M."/>
            <person name="Ohm R.A."/>
            <person name="Pangilinan J."/>
            <person name="Pereira M.F."/>
            <person name="Perotto S."/>
            <person name="Peter M."/>
            <person name="Pfister S."/>
            <person name="Riley R."/>
            <person name="Sitrit Y."/>
            <person name="Stielow J.B."/>
            <person name="Szollosi G."/>
            <person name="Zifcakova L."/>
            <person name="Stursova M."/>
            <person name="Spatafora J.W."/>
            <person name="Tedersoo L."/>
            <person name="Vaario L.M."/>
            <person name="Yamada A."/>
            <person name="Yan M."/>
            <person name="Wang P."/>
            <person name="Xu J."/>
            <person name="Bruns T."/>
            <person name="Baldrian P."/>
            <person name="Vilgalys R."/>
            <person name="Dunand C."/>
            <person name="Henrissat B."/>
            <person name="Grigoriev I.V."/>
            <person name="Hibbett D."/>
            <person name="Nagy L.G."/>
            <person name="Martin F.M."/>
        </authorList>
    </citation>
    <scope>NUCLEOTIDE SEQUENCE</scope>
    <source>
        <strain evidence="1">UH-Tt-Lm1</strain>
    </source>
</reference>
<evidence type="ECO:0000313" key="1">
    <source>
        <dbReference type="EMBL" id="KAF9781745.1"/>
    </source>
</evidence>
<evidence type="ECO:0000313" key="2">
    <source>
        <dbReference type="Proteomes" id="UP000736335"/>
    </source>
</evidence>
<accession>A0A9P6H8H4</accession>
<dbReference type="AlphaFoldDB" id="A0A9P6H8H4"/>
<proteinExistence type="predicted"/>
<dbReference type="OrthoDB" id="6275295at2759"/>
<dbReference type="Proteomes" id="UP000736335">
    <property type="component" value="Unassembled WGS sequence"/>
</dbReference>
<dbReference type="EMBL" id="WIUZ02000013">
    <property type="protein sequence ID" value="KAF9781745.1"/>
    <property type="molecule type" value="Genomic_DNA"/>
</dbReference>